<evidence type="ECO:0000313" key="3">
    <source>
        <dbReference type="EMBL" id="GAA2597583.1"/>
    </source>
</evidence>
<protein>
    <recommendedName>
        <fullName evidence="2">Acyl-CoA dehydrogenase/oxidase C-terminal domain-containing protein</fullName>
    </recommendedName>
</protein>
<dbReference type="Gene3D" id="1.20.140.10">
    <property type="entry name" value="Butyryl-CoA Dehydrogenase, subunit A, domain 3"/>
    <property type="match status" value="1"/>
</dbReference>
<sequence length="102" mass="11332">MCVPVAHRIGEEGKGRTYLSGALGMERIGVFLIGHIRRCLEEVVTLAPVPHPDGREQFDSPAVRQELAGAQVVLKPRRRDALLRRAFNGLVHRRCDRSVPGL</sequence>
<evidence type="ECO:0000256" key="1">
    <source>
        <dbReference type="ARBA" id="ARBA00022630"/>
    </source>
</evidence>
<keyword evidence="4" id="KW-1185">Reference proteome</keyword>
<dbReference type="InterPro" id="IPR036250">
    <property type="entry name" value="AcylCo_DH-like_C"/>
</dbReference>
<comment type="caution">
    <text evidence="3">The sequence shown here is derived from an EMBL/GenBank/DDBJ whole genome shotgun (WGS) entry which is preliminary data.</text>
</comment>
<accession>A0ABP6C1H3</accession>
<keyword evidence="1" id="KW-0285">Flavoprotein</keyword>
<name>A0ABP6C1H3_9ACTN</name>
<feature type="domain" description="Acyl-CoA dehydrogenase/oxidase C-terminal" evidence="2">
    <location>
        <begin position="13"/>
        <end position="73"/>
    </location>
</feature>
<dbReference type="SUPFAM" id="SSF47203">
    <property type="entry name" value="Acyl-CoA dehydrogenase C-terminal domain-like"/>
    <property type="match status" value="1"/>
</dbReference>
<reference evidence="4" key="1">
    <citation type="journal article" date="2019" name="Int. J. Syst. Evol. Microbiol.">
        <title>The Global Catalogue of Microorganisms (GCM) 10K type strain sequencing project: providing services to taxonomists for standard genome sequencing and annotation.</title>
        <authorList>
            <consortium name="The Broad Institute Genomics Platform"/>
            <consortium name="The Broad Institute Genome Sequencing Center for Infectious Disease"/>
            <person name="Wu L."/>
            <person name="Ma J."/>
        </authorList>
    </citation>
    <scope>NUCLEOTIDE SEQUENCE [LARGE SCALE GENOMIC DNA]</scope>
    <source>
        <strain evidence="4">JCM 16373</strain>
    </source>
</reference>
<dbReference type="EMBL" id="BAAARJ010000002">
    <property type="protein sequence ID" value="GAA2597583.1"/>
    <property type="molecule type" value="Genomic_DNA"/>
</dbReference>
<dbReference type="Proteomes" id="UP001501447">
    <property type="component" value="Unassembled WGS sequence"/>
</dbReference>
<evidence type="ECO:0000313" key="4">
    <source>
        <dbReference type="Proteomes" id="UP001501447"/>
    </source>
</evidence>
<dbReference type="InterPro" id="IPR009075">
    <property type="entry name" value="AcylCo_DH/oxidase_C"/>
</dbReference>
<gene>
    <name evidence="3" type="ORF">GCM10009863_08810</name>
</gene>
<organism evidence="3 4">
    <name type="scientific">Streptomyces axinellae</name>
    <dbReference type="NCBI Taxonomy" id="552788"/>
    <lineage>
        <taxon>Bacteria</taxon>
        <taxon>Bacillati</taxon>
        <taxon>Actinomycetota</taxon>
        <taxon>Actinomycetes</taxon>
        <taxon>Kitasatosporales</taxon>
        <taxon>Streptomycetaceae</taxon>
        <taxon>Streptomyces</taxon>
    </lineage>
</organism>
<proteinExistence type="predicted"/>
<evidence type="ECO:0000259" key="2">
    <source>
        <dbReference type="Pfam" id="PF00441"/>
    </source>
</evidence>
<dbReference type="Pfam" id="PF00441">
    <property type="entry name" value="Acyl-CoA_dh_1"/>
    <property type="match status" value="1"/>
</dbReference>